<dbReference type="InterPro" id="IPR045851">
    <property type="entry name" value="AMP-bd_C_sf"/>
</dbReference>
<comment type="caution">
    <text evidence="2">The sequence shown here is derived from an EMBL/GenBank/DDBJ whole genome shotgun (WGS) entry which is preliminary data.</text>
</comment>
<dbReference type="GO" id="GO:0016878">
    <property type="term" value="F:acid-thiol ligase activity"/>
    <property type="evidence" value="ECO:0007669"/>
    <property type="project" value="UniProtKB-ARBA"/>
</dbReference>
<dbReference type="AlphaFoldDB" id="T1ACR2"/>
<protein>
    <submittedName>
        <fullName evidence="2">Acyl-CoA synthetase</fullName>
    </submittedName>
</protein>
<dbReference type="Gene3D" id="3.30.300.30">
    <property type="match status" value="1"/>
</dbReference>
<accession>T1ACR2</accession>
<evidence type="ECO:0000313" key="2">
    <source>
        <dbReference type="EMBL" id="EQD39620.1"/>
    </source>
</evidence>
<reference evidence="2" key="1">
    <citation type="submission" date="2013-08" db="EMBL/GenBank/DDBJ databases">
        <authorList>
            <person name="Mendez C."/>
            <person name="Richter M."/>
            <person name="Ferrer M."/>
            <person name="Sanchez J."/>
        </authorList>
    </citation>
    <scope>NUCLEOTIDE SEQUENCE</scope>
</reference>
<dbReference type="InterPro" id="IPR000873">
    <property type="entry name" value="AMP-dep_synth/lig_dom"/>
</dbReference>
<evidence type="ECO:0000259" key="1">
    <source>
        <dbReference type="Pfam" id="PF00501"/>
    </source>
</evidence>
<name>T1ACR2_9ZZZZ</name>
<dbReference type="SUPFAM" id="SSF56801">
    <property type="entry name" value="Acetyl-CoA synthetase-like"/>
    <property type="match status" value="1"/>
</dbReference>
<gene>
    <name evidence="2" type="ORF">B1A_16784</name>
</gene>
<proteinExistence type="predicted"/>
<dbReference type="InterPro" id="IPR042099">
    <property type="entry name" value="ANL_N_sf"/>
</dbReference>
<dbReference type="InterPro" id="IPR050237">
    <property type="entry name" value="ATP-dep_AMP-bd_enzyme"/>
</dbReference>
<feature type="domain" description="AMP-dependent synthetase/ligase" evidence="1">
    <location>
        <begin position="35"/>
        <end position="393"/>
    </location>
</feature>
<reference evidence="2" key="2">
    <citation type="journal article" date="2014" name="ISME J.">
        <title>Microbial stratification in low pH oxic and suboxic macroscopic growths along an acid mine drainage.</title>
        <authorList>
            <person name="Mendez-Garcia C."/>
            <person name="Mesa V."/>
            <person name="Sprenger R.R."/>
            <person name="Richter M."/>
            <person name="Diez M.S."/>
            <person name="Solano J."/>
            <person name="Bargiela R."/>
            <person name="Golyshina O.V."/>
            <person name="Manteca A."/>
            <person name="Ramos J.L."/>
            <person name="Gallego J.R."/>
            <person name="Llorente I."/>
            <person name="Martins Dos Santos V.A."/>
            <person name="Jensen O.N."/>
            <person name="Pelaez A.I."/>
            <person name="Sanchez J."/>
            <person name="Ferrer M."/>
        </authorList>
    </citation>
    <scope>NUCLEOTIDE SEQUENCE</scope>
</reference>
<dbReference type="EMBL" id="AUZX01012334">
    <property type="protein sequence ID" value="EQD39620.1"/>
    <property type="molecule type" value="Genomic_DNA"/>
</dbReference>
<dbReference type="PROSITE" id="PS00455">
    <property type="entry name" value="AMP_BINDING"/>
    <property type="match status" value="1"/>
</dbReference>
<dbReference type="InterPro" id="IPR020845">
    <property type="entry name" value="AMP-binding_CS"/>
</dbReference>
<dbReference type="Pfam" id="PF00501">
    <property type="entry name" value="AMP-binding"/>
    <property type="match status" value="1"/>
</dbReference>
<dbReference type="PANTHER" id="PTHR43767:SF1">
    <property type="entry name" value="NONRIBOSOMAL PEPTIDE SYNTHASE PES1 (EUROFUNG)-RELATED"/>
    <property type="match status" value="1"/>
</dbReference>
<dbReference type="PANTHER" id="PTHR43767">
    <property type="entry name" value="LONG-CHAIN-FATTY-ACID--COA LIGASE"/>
    <property type="match status" value="1"/>
</dbReference>
<organism evidence="2">
    <name type="scientific">mine drainage metagenome</name>
    <dbReference type="NCBI Taxonomy" id="410659"/>
    <lineage>
        <taxon>unclassified sequences</taxon>
        <taxon>metagenomes</taxon>
        <taxon>ecological metagenomes</taxon>
    </lineage>
</organism>
<dbReference type="Gene3D" id="3.40.50.12780">
    <property type="entry name" value="N-terminal domain of ligase-like"/>
    <property type="match status" value="1"/>
</dbReference>
<sequence length="538" mass="59459">MSNLRSLLSHLQIHLAVRMINRARSLRDIQRFALRRHAQQLALVTPTVRLSYRDLDDRTLRLATAWRKRGVTKGARVMTLLSDEWQQVVLRFAAIETGVGLITFNATHSSAMILAAAEHLRPALIVIGSDLERPEFAVLRAILGMERVWTSGLNGDLETAIATTLPSASQESVNRDDALTFGFTSGTTGPPKLLAMSHAPYLHSLRLVLLNLTDPPRGRSRALAGIPLIGAGSGVILPTMLGGGLLMLPHAYSADALIEVLRAERPTHVFTTPSLLIDLLDHPELRAEDMASVRQFIYGSASMPVAKIREAIARFGTIFQQGYGMAEAMPPIAIMPPRDHVDGGLAPELSALSSSGHVSRGVDVQIRDDDDAAVPAGMTGRIWVRTPTAFDGYTDLPELSREVLREGWYLTGDYGYFDASERLHVLDRRQNLIERPEGRIYPRLVEERAHECVHVKEAALVEVRNQTCLCVSCRRQSRSLDASAIERELRAHLAVTLPAWQQPERVVVMDELPRSFLAKLLHREVRALLEAAAVESDT</sequence>